<organism evidence="1 2">
    <name type="scientific">Brachybacterium rhamnosum</name>
    <dbReference type="NCBI Taxonomy" id="173361"/>
    <lineage>
        <taxon>Bacteria</taxon>
        <taxon>Bacillati</taxon>
        <taxon>Actinomycetota</taxon>
        <taxon>Actinomycetes</taxon>
        <taxon>Micrococcales</taxon>
        <taxon>Dermabacteraceae</taxon>
        <taxon>Brachybacterium</taxon>
    </lineage>
</organism>
<dbReference type="Proteomes" id="UP001597280">
    <property type="component" value="Unassembled WGS sequence"/>
</dbReference>
<evidence type="ECO:0000313" key="2">
    <source>
        <dbReference type="Proteomes" id="UP001597280"/>
    </source>
</evidence>
<accession>A0ABW4Q0I1</accession>
<proteinExistence type="predicted"/>
<reference evidence="2" key="1">
    <citation type="journal article" date="2019" name="Int. J. Syst. Evol. Microbiol.">
        <title>The Global Catalogue of Microorganisms (GCM) 10K type strain sequencing project: providing services to taxonomists for standard genome sequencing and annotation.</title>
        <authorList>
            <consortium name="The Broad Institute Genomics Platform"/>
            <consortium name="The Broad Institute Genome Sequencing Center for Infectious Disease"/>
            <person name="Wu L."/>
            <person name="Ma J."/>
        </authorList>
    </citation>
    <scope>NUCLEOTIDE SEQUENCE [LARGE SCALE GENOMIC DNA]</scope>
    <source>
        <strain evidence="2">JCM 11650</strain>
    </source>
</reference>
<name>A0ABW4Q0I1_9MICO</name>
<evidence type="ECO:0000313" key="1">
    <source>
        <dbReference type="EMBL" id="MFD1835236.1"/>
    </source>
</evidence>
<protein>
    <submittedName>
        <fullName evidence="1">Uncharacterized protein</fullName>
    </submittedName>
</protein>
<dbReference type="RefSeq" id="WP_168198046.1">
    <property type="nucleotide sequence ID" value="NZ_BAAAIS010000002.1"/>
</dbReference>
<dbReference type="EMBL" id="JBHUFL010000002">
    <property type="protein sequence ID" value="MFD1835236.1"/>
    <property type="molecule type" value="Genomic_DNA"/>
</dbReference>
<sequence length="57" mass="6606">MDVTDTRHEQAGRCRFFTCENRAVAEVELPYADGFRRVPLCAFHHDWVLKMDHGSPS</sequence>
<comment type="caution">
    <text evidence="1">The sequence shown here is derived from an EMBL/GenBank/DDBJ whole genome shotgun (WGS) entry which is preliminary data.</text>
</comment>
<gene>
    <name evidence="1" type="ORF">ACFSDA_09125</name>
</gene>
<keyword evidence="2" id="KW-1185">Reference proteome</keyword>